<organism evidence="1 2">
    <name type="scientific">Enterocloster bolteae (strain ATCC BAA-613 / DSM 15670 / CCUG 46953 / JCM 12243 / WAL 16351)</name>
    <name type="common">Clostridium bolteae</name>
    <dbReference type="NCBI Taxonomy" id="411902"/>
    <lineage>
        <taxon>Bacteria</taxon>
        <taxon>Bacillati</taxon>
        <taxon>Bacillota</taxon>
        <taxon>Clostridia</taxon>
        <taxon>Lachnospirales</taxon>
        <taxon>Lachnospiraceae</taxon>
        <taxon>Enterocloster</taxon>
    </lineage>
</organism>
<accession>A8RRU5</accession>
<dbReference type="EMBL" id="ABCC02000029">
    <property type="protein sequence ID" value="EDP16334.1"/>
    <property type="molecule type" value="Genomic_DNA"/>
</dbReference>
<name>A8RRU5_ENTBW</name>
<dbReference type="PaxDb" id="411902-CLOBOL_03098"/>
<comment type="caution">
    <text evidence="1">The sequence shown here is derived from an EMBL/GenBank/DDBJ whole genome shotgun (WGS) entry which is preliminary data.</text>
</comment>
<dbReference type="HOGENOM" id="CLU_2477835_0_0_9"/>
<reference evidence="1 2" key="1">
    <citation type="submission" date="2007-08" db="EMBL/GenBank/DDBJ databases">
        <authorList>
            <person name="Fulton L."/>
            <person name="Clifton S."/>
            <person name="Fulton B."/>
            <person name="Xu J."/>
            <person name="Minx P."/>
            <person name="Pepin K.H."/>
            <person name="Johnson M."/>
            <person name="Thiruvilangam P."/>
            <person name="Bhonagiri V."/>
            <person name="Nash W.E."/>
            <person name="Mardis E.R."/>
            <person name="Wilson R.K."/>
        </authorList>
    </citation>
    <scope>NUCLEOTIDE SEQUENCE [LARGE SCALE GENOMIC DNA]</scope>
    <source>
        <strain evidence="2">ATCC BAA-613 / DSM 15670 / CCUG 46953 / JCM 12243 / WAL 16351</strain>
    </source>
</reference>
<dbReference type="Proteomes" id="UP000005396">
    <property type="component" value="Unassembled WGS sequence"/>
</dbReference>
<gene>
    <name evidence="1" type="ORF">CLOBOL_03098</name>
</gene>
<reference evidence="1 2" key="2">
    <citation type="submission" date="2007-09" db="EMBL/GenBank/DDBJ databases">
        <title>Draft genome sequence of Clostridium bolteae (ATCC BAA-613).</title>
        <authorList>
            <person name="Sudarsanam P."/>
            <person name="Ley R."/>
            <person name="Guruge J."/>
            <person name="Turnbaugh P.J."/>
            <person name="Mahowald M."/>
            <person name="Liep D."/>
            <person name="Gordon J."/>
        </authorList>
    </citation>
    <scope>NUCLEOTIDE SEQUENCE [LARGE SCALE GENOMIC DNA]</scope>
    <source>
        <strain evidence="2">ATCC BAA-613 / DSM 15670 / CCUG 46953 / JCM 12243 / WAL 16351</strain>
    </source>
</reference>
<proteinExistence type="predicted"/>
<evidence type="ECO:0000313" key="1">
    <source>
        <dbReference type="EMBL" id="EDP16334.1"/>
    </source>
</evidence>
<sequence>MSVFPYFIRDSGIFFLEMLDYLFRLFSLELQPDLSAVFWYYYSYYCRNPTTLGISSSENTCSSLLIIFLENMFLDNSRHFKKLTISI</sequence>
<protein>
    <submittedName>
        <fullName evidence="1">Uncharacterized protein</fullName>
    </submittedName>
</protein>
<dbReference type="AlphaFoldDB" id="A8RRU5"/>
<evidence type="ECO:0000313" key="2">
    <source>
        <dbReference type="Proteomes" id="UP000005396"/>
    </source>
</evidence>